<dbReference type="InterPro" id="IPR000642">
    <property type="entry name" value="Peptidase_M41"/>
</dbReference>
<dbReference type="Pfam" id="PF06480">
    <property type="entry name" value="FtsH_ext"/>
    <property type="match status" value="1"/>
</dbReference>
<dbReference type="Gene3D" id="3.40.50.300">
    <property type="entry name" value="P-loop containing nucleotide triphosphate hydrolases"/>
    <property type="match status" value="1"/>
</dbReference>
<dbReference type="Gene3D" id="1.20.58.760">
    <property type="entry name" value="Peptidase M41"/>
    <property type="match status" value="1"/>
</dbReference>
<name>A0ABT7QQI5_9BACT</name>
<dbReference type="Proteomes" id="UP001169066">
    <property type="component" value="Unassembled WGS sequence"/>
</dbReference>
<comment type="cofactor">
    <cofactor evidence="14">
        <name>Zn(2+)</name>
        <dbReference type="ChEBI" id="CHEBI:29105"/>
    </cofactor>
    <text evidence="14">Binds 1 zinc ion per subunit.</text>
</comment>
<evidence type="ECO:0000313" key="18">
    <source>
        <dbReference type="Proteomes" id="UP001169066"/>
    </source>
</evidence>
<keyword evidence="10 14" id="KW-0067">ATP-binding</keyword>
<evidence type="ECO:0000256" key="7">
    <source>
        <dbReference type="ARBA" id="ARBA00022741"/>
    </source>
</evidence>
<keyword evidence="4 14" id="KW-0645">Protease</keyword>
<evidence type="ECO:0000256" key="15">
    <source>
        <dbReference type="RuleBase" id="RU003651"/>
    </source>
</evidence>
<evidence type="ECO:0000259" key="16">
    <source>
        <dbReference type="SMART" id="SM00382"/>
    </source>
</evidence>
<feature type="domain" description="AAA+ ATPase" evidence="16">
    <location>
        <begin position="203"/>
        <end position="342"/>
    </location>
</feature>
<dbReference type="RefSeq" id="WP_289401456.1">
    <property type="nucleotide sequence ID" value="NZ_JAQIBC010000002.1"/>
</dbReference>
<dbReference type="InterPro" id="IPR027417">
    <property type="entry name" value="P-loop_NTPase"/>
</dbReference>
<keyword evidence="9 14" id="KW-0862">Zinc</keyword>
<evidence type="ECO:0000256" key="4">
    <source>
        <dbReference type="ARBA" id="ARBA00022670"/>
    </source>
</evidence>
<dbReference type="NCBIfam" id="TIGR01241">
    <property type="entry name" value="FtsH_fam"/>
    <property type="match status" value="1"/>
</dbReference>
<keyword evidence="5 14" id="KW-0812">Transmembrane</keyword>
<comment type="function">
    <text evidence="14">Acts as a processive, ATP-dependent zinc metallopeptidase for both cytoplasmic and membrane proteins. Plays a role in the quality control of integral membrane proteins.</text>
</comment>
<dbReference type="InterPro" id="IPR005936">
    <property type="entry name" value="FtsH"/>
</dbReference>
<dbReference type="PANTHER" id="PTHR23076:SF97">
    <property type="entry name" value="ATP-DEPENDENT ZINC METALLOPROTEASE YME1L1"/>
    <property type="match status" value="1"/>
</dbReference>
<dbReference type="Gene3D" id="3.30.720.210">
    <property type="match status" value="1"/>
</dbReference>
<comment type="subcellular location">
    <subcellularLocation>
        <location evidence="14">Cell membrane</location>
        <topology evidence="14">Multi-pass membrane protein</topology>
        <orientation evidence="14">Cytoplasmic side</orientation>
    </subcellularLocation>
    <subcellularLocation>
        <location evidence="1">Membrane</location>
    </subcellularLocation>
</comment>
<keyword evidence="6 14" id="KW-0479">Metal-binding</keyword>
<feature type="binding site" evidence="14">
    <location>
        <position position="432"/>
    </location>
    <ligand>
        <name>Zn(2+)</name>
        <dbReference type="ChEBI" id="CHEBI:29105"/>
        <note>catalytic</note>
    </ligand>
</feature>
<dbReference type="HAMAP" id="MF_01458">
    <property type="entry name" value="FtsH"/>
    <property type="match status" value="1"/>
</dbReference>
<dbReference type="EC" id="3.4.24.-" evidence="14"/>
<evidence type="ECO:0000256" key="14">
    <source>
        <dbReference type="HAMAP-Rule" id="MF_01458"/>
    </source>
</evidence>
<dbReference type="PANTHER" id="PTHR23076">
    <property type="entry name" value="METALLOPROTEASE M41 FTSH"/>
    <property type="match status" value="1"/>
</dbReference>
<dbReference type="Pfam" id="PF00004">
    <property type="entry name" value="AAA"/>
    <property type="match status" value="1"/>
</dbReference>
<keyword evidence="18" id="KW-1185">Reference proteome</keyword>
<dbReference type="PROSITE" id="PS00674">
    <property type="entry name" value="AAA"/>
    <property type="match status" value="1"/>
</dbReference>
<evidence type="ECO:0000256" key="9">
    <source>
        <dbReference type="ARBA" id="ARBA00022833"/>
    </source>
</evidence>
<proteinExistence type="inferred from homology"/>
<dbReference type="Gene3D" id="1.10.8.60">
    <property type="match status" value="1"/>
</dbReference>
<dbReference type="InterPro" id="IPR003960">
    <property type="entry name" value="ATPase_AAA_CS"/>
</dbReference>
<dbReference type="GO" id="GO:0008237">
    <property type="term" value="F:metallopeptidase activity"/>
    <property type="evidence" value="ECO:0007669"/>
    <property type="project" value="UniProtKB-KW"/>
</dbReference>
<dbReference type="InterPro" id="IPR011546">
    <property type="entry name" value="Pept_M41_FtsH_extracell"/>
</dbReference>
<dbReference type="SUPFAM" id="SSF140990">
    <property type="entry name" value="FtsH protease domain-like"/>
    <property type="match status" value="1"/>
</dbReference>
<evidence type="ECO:0000256" key="5">
    <source>
        <dbReference type="ARBA" id="ARBA00022692"/>
    </source>
</evidence>
<evidence type="ECO:0000256" key="12">
    <source>
        <dbReference type="ARBA" id="ARBA00023049"/>
    </source>
</evidence>
<comment type="subunit">
    <text evidence="14">Homohexamer.</text>
</comment>
<feature type="binding site" evidence="14">
    <location>
        <begin position="211"/>
        <end position="218"/>
    </location>
    <ligand>
        <name>ATP</name>
        <dbReference type="ChEBI" id="CHEBI:30616"/>
    </ligand>
</feature>
<reference evidence="17" key="1">
    <citation type="submission" date="2023-01" db="EMBL/GenBank/DDBJ databases">
        <title>Sulfurovum sp. XTW-4 genome assembly.</title>
        <authorList>
            <person name="Wang J."/>
        </authorList>
    </citation>
    <scope>NUCLEOTIDE SEQUENCE</scope>
    <source>
        <strain evidence="17">XTW-4</strain>
    </source>
</reference>
<evidence type="ECO:0000256" key="3">
    <source>
        <dbReference type="ARBA" id="ARBA00022475"/>
    </source>
</evidence>
<evidence type="ECO:0000256" key="1">
    <source>
        <dbReference type="ARBA" id="ARBA00004370"/>
    </source>
</evidence>
<keyword evidence="8 14" id="KW-0378">Hydrolase</keyword>
<accession>A0ABT7QQI5</accession>
<evidence type="ECO:0000256" key="2">
    <source>
        <dbReference type="ARBA" id="ARBA00010044"/>
    </source>
</evidence>
<evidence type="ECO:0000256" key="11">
    <source>
        <dbReference type="ARBA" id="ARBA00022989"/>
    </source>
</evidence>
<feature type="active site" evidence="14">
    <location>
        <position position="433"/>
    </location>
</feature>
<keyword evidence="7 14" id="KW-0547">Nucleotide-binding</keyword>
<evidence type="ECO:0000256" key="10">
    <source>
        <dbReference type="ARBA" id="ARBA00022840"/>
    </source>
</evidence>
<dbReference type="InterPro" id="IPR003593">
    <property type="entry name" value="AAA+_ATPase"/>
</dbReference>
<feature type="transmembrane region" description="Helical" evidence="14">
    <location>
        <begin position="15"/>
        <end position="34"/>
    </location>
</feature>
<dbReference type="SMART" id="SM00382">
    <property type="entry name" value="AAA"/>
    <property type="match status" value="1"/>
</dbReference>
<dbReference type="SUPFAM" id="SSF52540">
    <property type="entry name" value="P-loop containing nucleoside triphosphate hydrolases"/>
    <property type="match status" value="1"/>
</dbReference>
<comment type="caution">
    <text evidence="17">The sequence shown here is derived from an EMBL/GenBank/DDBJ whole genome shotgun (WGS) entry which is preliminary data.</text>
</comment>
<dbReference type="Pfam" id="PF01434">
    <property type="entry name" value="Peptidase_M41"/>
    <property type="match status" value="1"/>
</dbReference>
<organism evidence="17 18">
    <name type="scientific">Sulfurovum xiamenensis</name>
    <dbReference type="NCBI Taxonomy" id="3019066"/>
    <lineage>
        <taxon>Bacteria</taxon>
        <taxon>Pseudomonadati</taxon>
        <taxon>Campylobacterota</taxon>
        <taxon>Epsilonproteobacteria</taxon>
        <taxon>Campylobacterales</taxon>
        <taxon>Sulfurovaceae</taxon>
        <taxon>Sulfurovum</taxon>
    </lineage>
</organism>
<comment type="similarity">
    <text evidence="15">Belongs to the AAA ATPase family.</text>
</comment>
<keyword evidence="11 14" id="KW-1133">Transmembrane helix</keyword>
<feature type="transmembrane region" description="Helical" evidence="14">
    <location>
        <begin position="115"/>
        <end position="134"/>
    </location>
</feature>
<feature type="binding site" evidence="14">
    <location>
        <position position="508"/>
    </location>
    <ligand>
        <name>Zn(2+)</name>
        <dbReference type="ChEBI" id="CHEBI:29105"/>
        <note>catalytic</note>
    </ligand>
</feature>
<evidence type="ECO:0000256" key="6">
    <source>
        <dbReference type="ARBA" id="ARBA00022723"/>
    </source>
</evidence>
<keyword evidence="12 14" id="KW-0482">Metalloprotease</keyword>
<gene>
    <name evidence="14 17" type="primary">ftsH</name>
    <name evidence="17" type="ORF">PF327_03975</name>
</gene>
<dbReference type="EMBL" id="JAQIBC010000002">
    <property type="protein sequence ID" value="MDM5263346.1"/>
    <property type="molecule type" value="Genomic_DNA"/>
</dbReference>
<dbReference type="InterPro" id="IPR003959">
    <property type="entry name" value="ATPase_AAA_core"/>
</dbReference>
<keyword evidence="3 14" id="KW-1003">Cell membrane</keyword>
<feature type="binding site" evidence="14">
    <location>
        <position position="436"/>
    </location>
    <ligand>
        <name>Zn(2+)</name>
        <dbReference type="ChEBI" id="CHEBI:29105"/>
        <note>catalytic</note>
    </ligand>
</feature>
<dbReference type="InterPro" id="IPR037219">
    <property type="entry name" value="Peptidase_M41-like"/>
</dbReference>
<evidence type="ECO:0000256" key="13">
    <source>
        <dbReference type="ARBA" id="ARBA00023136"/>
    </source>
</evidence>
<evidence type="ECO:0000313" key="17">
    <source>
        <dbReference type="EMBL" id="MDM5263346.1"/>
    </source>
</evidence>
<comment type="similarity">
    <text evidence="14">In the central section; belongs to the AAA ATPase family.</text>
</comment>
<dbReference type="CDD" id="cd19501">
    <property type="entry name" value="RecA-like_FtsH"/>
    <property type="match status" value="1"/>
</dbReference>
<protein>
    <recommendedName>
        <fullName evidence="14">ATP-dependent zinc metalloprotease FtsH</fullName>
        <ecNumber evidence="14">3.4.24.-</ecNumber>
    </recommendedName>
</protein>
<comment type="similarity">
    <text evidence="2 14">In the C-terminal section; belongs to the peptidase M41 family.</text>
</comment>
<evidence type="ECO:0000256" key="8">
    <source>
        <dbReference type="ARBA" id="ARBA00022801"/>
    </source>
</evidence>
<sequence>MKQEPIDMPKFNPFTNIWVILIMIMLGFQLYNYMSLQKQSQTLSYDEFKKKIAENSIKEIRIDGDQVVATLKGEIGSRPAYVRTTLPPFEDKTLLALLEKNQVEMFVKSQKESGFWLAFFMLLPLFIFIGFIFYSSRRMKEQLGGMGGGVFDFMKSTAKKYEKQKVSVTFDDLAGVENAKIELYEVVDFLKNPEKYERIGAKIPRGILLMGAPGTGKTLLAKAVAGEAEVPFFSISGSEFVEMFVGVGASRVRDLFNKAKKEAPAIIFIDEIDSVGRARGAGVGGGHDEKEQTLNQILAEMDGFESEEQVVVIAATNRPDVLDYALLRPGRFDRKITLSLPDVKAREKILNIHIRNVQIDNSIDLEKIAKISIGFSGADLANLVNEAAMHAAREGQKYVTQDDFMYARDRIIMGVEQEFVLDEKDKQRVAIHESGHVLAALLLEHADPIEKVSIIPRGQALGMTEQLPLKDLKNFPKAYLLDKIGVMLGGRAAEQTLLGDLSSGAANDLKEATSLATHMVSQWGMSEVLGPVYYQKGEDHVFLGREMAMPKDFSEATAKLIDDEVRKIITEKEEEVLKLFQTHKKEISALSDKLVEKELLYLDEIKSIVDI</sequence>
<dbReference type="InterPro" id="IPR041569">
    <property type="entry name" value="AAA_lid_3"/>
</dbReference>
<keyword evidence="13 14" id="KW-0472">Membrane</keyword>
<dbReference type="Pfam" id="PF17862">
    <property type="entry name" value="AAA_lid_3"/>
    <property type="match status" value="1"/>
</dbReference>